<keyword evidence="25" id="KW-0560">Oxidoreductase</keyword>
<evidence type="ECO:0000256" key="1">
    <source>
        <dbReference type="ARBA" id="ARBA00002444"/>
    </source>
</evidence>
<dbReference type="Gene3D" id="2.102.10.10">
    <property type="entry name" value="Rieske [2Fe-2S] iron-sulphur domain"/>
    <property type="match status" value="1"/>
</dbReference>
<keyword evidence="14 23" id="KW-1133">Transmembrane helix</keyword>
<dbReference type="EMBL" id="UOEM01000093">
    <property type="protein sequence ID" value="VAW16078.1"/>
    <property type="molecule type" value="Genomic_DNA"/>
</dbReference>
<dbReference type="InterPro" id="IPR036922">
    <property type="entry name" value="Rieske_2Fe-2S_sf"/>
</dbReference>
<evidence type="ECO:0000256" key="13">
    <source>
        <dbReference type="ARBA" id="ARBA00022982"/>
    </source>
</evidence>
<evidence type="ECO:0000256" key="19">
    <source>
        <dbReference type="ARBA" id="ARBA00029351"/>
    </source>
</evidence>
<evidence type="ECO:0000256" key="5">
    <source>
        <dbReference type="ARBA" id="ARBA00012951"/>
    </source>
</evidence>
<accession>A0A3B0TDK1</accession>
<dbReference type="GO" id="GO:0008121">
    <property type="term" value="F:quinol-cytochrome-c reductase activity"/>
    <property type="evidence" value="ECO:0007669"/>
    <property type="project" value="UniProtKB-EC"/>
</dbReference>
<proteinExistence type="inferred from homology"/>
<keyword evidence="11" id="KW-0479">Metal-binding</keyword>
<feature type="transmembrane region" description="Helical" evidence="23">
    <location>
        <begin position="39"/>
        <end position="60"/>
    </location>
</feature>
<keyword evidence="13" id="KW-0249">Electron transport</keyword>
<evidence type="ECO:0000256" key="15">
    <source>
        <dbReference type="ARBA" id="ARBA00023004"/>
    </source>
</evidence>
<evidence type="ECO:0000256" key="20">
    <source>
        <dbReference type="ARBA" id="ARBA00032409"/>
    </source>
</evidence>
<evidence type="ECO:0000256" key="22">
    <source>
        <dbReference type="SAM" id="MobiDB-lite"/>
    </source>
</evidence>
<keyword evidence="17 23" id="KW-0472">Membrane</keyword>
<evidence type="ECO:0000256" key="21">
    <source>
        <dbReference type="ARBA" id="ARBA00034078"/>
    </source>
</evidence>
<dbReference type="InterPro" id="IPR006317">
    <property type="entry name" value="Ubiquinol_cyt_c_Rdtase_Fe-S-su"/>
</dbReference>
<evidence type="ECO:0000256" key="10">
    <source>
        <dbReference type="ARBA" id="ARBA00022714"/>
    </source>
</evidence>
<keyword evidence="12" id="KW-1278">Translocase</keyword>
<evidence type="ECO:0000256" key="16">
    <source>
        <dbReference type="ARBA" id="ARBA00023014"/>
    </source>
</evidence>
<dbReference type="Gene3D" id="1.20.5.510">
    <property type="entry name" value="Single helix bin"/>
    <property type="match status" value="1"/>
</dbReference>
<evidence type="ECO:0000256" key="9">
    <source>
        <dbReference type="ARBA" id="ARBA00022692"/>
    </source>
</evidence>
<keyword evidence="9 23" id="KW-0812">Transmembrane</keyword>
<keyword evidence="7" id="KW-0813">Transport</keyword>
<gene>
    <name evidence="25" type="ORF">MNBD_ALPHA09-2287</name>
</gene>
<evidence type="ECO:0000256" key="23">
    <source>
        <dbReference type="SAM" id="Phobius"/>
    </source>
</evidence>
<dbReference type="GO" id="GO:0051537">
    <property type="term" value="F:2 iron, 2 sulfur cluster binding"/>
    <property type="evidence" value="ECO:0007669"/>
    <property type="project" value="UniProtKB-KW"/>
</dbReference>
<keyword evidence="10" id="KW-0001">2Fe-2S</keyword>
<comment type="similarity">
    <text evidence="3">Belongs to the Rieske iron-sulfur protein family.</text>
</comment>
<evidence type="ECO:0000256" key="4">
    <source>
        <dbReference type="ARBA" id="ARBA00011649"/>
    </source>
</evidence>
<evidence type="ECO:0000313" key="25">
    <source>
        <dbReference type="EMBL" id="VAW16078.1"/>
    </source>
</evidence>
<dbReference type="PROSITE" id="PS51296">
    <property type="entry name" value="RIESKE"/>
    <property type="match status" value="1"/>
</dbReference>
<dbReference type="FunFam" id="2.102.10.10:FF:000001">
    <property type="entry name" value="Cytochrome b-c1 complex subunit Rieske, mitochondrial"/>
    <property type="match status" value="1"/>
</dbReference>
<dbReference type="InterPro" id="IPR014349">
    <property type="entry name" value="Rieske_Fe-S_prot"/>
</dbReference>
<dbReference type="InterPro" id="IPR019470">
    <property type="entry name" value="Ubiq_cytC_Rdtase_Fe-S_su_TAT"/>
</dbReference>
<dbReference type="CDD" id="cd03470">
    <property type="entry name" value="Rieske_cytochrome_bc1"/>
    <property type="match status" value="1"/>
</dbReference>
<dbReference type="PRINTS" id="PR00162">
    <property type="entry name" value="RIESKE"/>
</dbReference>
<keyword evidence="8" id="KW-1003">Cell membrane</keyword>
<evidence type="ECO:0000256" key="12">
    <source>
        <dbReference type="ARBA" id="ARBA00022967"/>
    </source>
</evidence>
<comment type="cofactor">
    <cofactor evidence="21">
        <name>[2Fe-2S] cluster</name>
        <dbReference type="ChEBI" id="CHEBI:190135"/>
    </cofactor>
</comment>
<dbReference type="InterPro" id="IPR017941">
    <property type="entry name" value="Rieske_2Fe-2S"/>
</dbReference>
<dbReference type="GO" id="GO:0005886">
    <property type="term" value="C:plasma membrane"/>
    <property type="evidence" value="ECO:0007669"/>
    <property type="project" value="UniProtKB-SubCell"/>
</dbReference>
<comment type="subcellular location">
    <subcellularLocation>
        <location evidence="2">Cell membrane</location>
        <topology evidence="2">Single-pass membrane protein</topology>
    </subcellularLocation>
</comment>
<evidence type="ECO:0000256" key="3">
    <source>
        <dbReference type="ARBA" id="ARBA00010651"/>
    </source>
</evidence>
<evidence type="ECO:0000256" key="14">
    <source>
        <dbReference type="ARBA" id="ARBA00022989"/>
    </source>
</evidence>
<dbReference type="GO" id="GO:0046872">
    <property type="term" value="F:metal ion binding"/>
    <property type="evidence" value="ECO:0007669"/>
    <property type="project" value="UniProtKB-KW"/>
</dbReference>
<feature type="domain" description="Rieske" evidence="24">
    <location>
        <begin position="107"/>
        <end position="200"/>
    </location>
</feature>
<evidence type="ECO:0000259" key="24">
    <source>
        <dbReference type="PROSITE" id="PS51296"/>
    </source>
</evidence>
<evidence type="ECO:0000256" key="18">
    <source>
        <dbReference type="ARBA" id="ARBA00023157"/>
    </source>
</evidence>
<reference evidence="25" key="1">
    <citation type="submission" date="2018-06" db="EMBL/GenBank/DDBJ databases">
        <authorList>
            <person name="Zhirakovskaya E."/>
        </authorList>
    </citation>
    <scope>NUCLEOTIDE SEQUENCE</scope>
</reference>
<keyword evidence="16" id="KW-0411">Iron-sulfur</keyword>
<dbReference type="InterPro" id="IPR005805">
    <property type="entry name" value="Rieske_Fe-S_prot_C"/>
</dbReference>
<dbReference type="EC" id="7.1.1.8" evidence="5"/>
<organism evidence="25">
    <name type="scientific">hydrothermal vent metagenome</name>
    <dbReference type="NCBI Taxonomy" id="652676"/>
    <lineage>
        <taxon>unclassified sequences</taxon>
        <taxon>metagenomes</taxon>
        <taxon>ecological metagenomes</taxon>
    </lineage>
</organism>
<keyword evidence="18" id="KW-1015">Disulfide bond</keyword>
<comment type="function">
    <text evidence="1">Component of the ubiquinol-cytochrome c reductase complex (complex III or cytochrome b-c1 complex), which is a respiratory chain that generates an electrochemical potential coupled to ATP synthesis.</text>
</comment>
<feature type="region of interest" description="Disordered" evidence="22">
    <location>
        <begin position="1"/>
        <end position="29"/>
    </location>
</feature>
<dbReference type="NCBIfam" id="TIGR01416">
    <property type="entry name" value="Rieske_proteo"/>
    <property type="match status" value="1"/>
</dbReference>
<dbReference type="AlphaFoldDB" id="A0A3B0TDK1"/>
<dbReference type="Pfam" id="PF10399">
    <property type="entry name" value="UCR_Fe-S_N"/>
    <property type="match status" value="1"/>
</dbReference>
<evidence type="ECO:0000256" key="7">
    <source>
        <dbReference type="ARBA" id="ARBA00022448"/>
    </source>
</evidence>
<comment type="catalytic activity">
    <reaction evidence="19">
        <text>a quinol + 2 Fe(III)-[cytochrome c](out) = a quinone + 2 Fe(II)-[cytochrome c](out) + 2 H(+)(out)</text>
        <dbReference type="Rhea" id="RHEA:11484"/>
        <dbReference type="Rhea" id="RHEA-COMP:10350"/>
        <dbReference type="Rhea" id="RHEA-COMP:14399"/>
        <dbReference type="ChEBI" id="CHEBI:15378"/>
        <dbReference type="ChEBI" id="CHEBI:24646"/>
        <dbReference type="ChEBI" id="CHEBI:29033"/>
        <dbReference type="ChEBI" id="CHEBI:29034"/>
        <dbReference type="ChEBI" id="CHEBI:132124"/>
        <dbReference type="EC" id="7.1.1.8"/>
    </reaction>
</comment>
<protein>
    <recommendedName>
        <fullName evidence="6">Ubiquinol-cytochrome c reductase iron-sulfur subunit</fullName>
        <ecNumber evidence="5">7.1.1.8</ecNumber>
    </recommendedName>
    <alternativeName>
        <fullName evidence="20">Rieske iron-sulfur protein</fullName>
    </alternativeName>
</protein>
<dbReference type="SUPFAM" id="SSF50022">
    <property type="entry name" value="ISP domain"/>
    <property type="match status" value="1"/>
</dbReference>
<evidence type="ECO:0000256" key="8">
    <source>
        <dbReference type="ARBA" id="ARBA00022475"/>
    </source>
</evidence>
<evidence type="ECO:0000256" key="6">
    <source>
        <dbReference type="ARBA" id="ARBA00019816"/>
    </source>
</evidence>
<evidence type="ECO:0000256" key="2">
    <source>
        <dbReference type="ARBA" id="ARBA00004162"/>
    </source>
</evidence>
<dbReference type="PANTHER" id="PTHR10134">
    <property type="entry name" value="CYTOCHROME B-C1 COMPLEX SUBUNIT RIESKE, MITOCHONDRIAL"/>
    <property type="match status" value="1"/>
</dbReference>
<dbReference type="Pfam" id="PF00355">
    <property type="entry name" value="Rieske"/>
    <property type="match status" value="1"/>
</dbReference>
<sequence length="202" mass="22047">MGPGEQRPEWGQTSNGPLRGPRGLPLAHSDTVDETRRDFLFVATGAMAVVGVGAVAWPLIDQMNPDASVLSLSSIEVDFEAVEVGQAITVMWRGKPVFIRHRTAEEIKVAEETPLDVLPDPETDMARIERPEWLVVIGICTHLGCIPKGQSIGDERGEYGGWFCPCHGSHYDTAGRIRKGPAPKNLYLPPYAFLTDTSIKIG</sequence>
<evidence type="ECO:0000256" key="17">
    <source>
        <dbReference type="ARBA" id="ARBA00023136"/>
    </source>
</evidence>
<dbReference type="GO" id="GO:0016491">
    <property type="term" value="F:oxidoreductase activity"/>
    <property type="evidence" value="ECO:0007669"/>
    <property type="project" value="UniProtKB-KW"/>
</dbReference>
<name>A0A3B0TDK1_9ZZZZ</name>
<evidence type="ECO:0000256" key="11">
    <source>
        <dbReference type="ARBA" id="ARBA00022723"/>
    </source>
</evidence>
<keyword evidence="15" id="KW-0408">Iron</keyword>
<comment type="subunit">
    <text evidence="4">The main subunits of complex b-c1 are: cytochrome b, cytochrome c1 and the Rieske protein.</text>
</comment>